<dbReference type="GO" id="GO:0005886">
    <property type="term" value="C:plasma membrane"/>
    <property type="evidence" value="ECO:0007669"/>
    <property type="project" value="TreeGrafter"/>
</dbReference>
<keyword evidence="6" id="KW-0046">Antibiotic resistance</keyword>
<name>A0A162Z617_9BURK</name>
<dbReference type="OrthoDB" id="9802264at2"/>
<evidence type="ECO:0000256" key="1">
    <source>
        <dbReference type="ARBA" id="ARBA00022448"/>
    </source>
</evidence>
<keyword evidence="2" id="KW-1003">Cell membrane</keyword>
<evidence type="ECO:0000259" key="9">
    <source>
        <dbReference type="PROSITE" id="PS50893"/>
    </source>
</evidence>
<dbReference type="PANTHER" id="PTHR24220">
    <property type="entry name" value="IMPORT ATP-BINDING PROTEIN"/>
    <property type="match status" value="1"/>
</dbReference>
<dbReference type="InterPro" id="IPR003439">
    <property type="entry name" value="ABC_transporter-like_ATP-bd"/>
</dbReference>
<organism evidence="10 13">
    <name type="scientific">Hydrogenophaga crassostreae</name>
    <dbReference type="NCBI Taxonomy" id="1763535"/>
    <lineage>
        <taxon>Bacteria</taxon>
        <taxon>Pseudomonadati</taxon>
        <taxon>Pseudomonadota</taxon>
        <taxon>Betaproteobacteria</taxon>
        <taxon>Burkholderiales</taxon>
        <taxon>Comamonadaceae</taxon>
        <taxon>Hydrogenophaga</taxon>
    </lineage>
</organism>
<feature type="region of interest" description="Disordered" evidence="8">
    <location>
        <begin position="237"/>
        <end position="257"/>
    </location>
</feature>
<evidence type="ECO:0000256" key="5">
    <source>
        <dbReference type="ARBA" id="ARBA00022989"/>
    </source>
</evidence>
<dbReference type="SMART" id="SM00382">
    <property type="entry name" value="AAA"/>
    <property type="match status" value="1"/>
</dbReference>
<dbReference type="GO" id="GO:0022857">
    <property type="term" value="F:transmembrane transporter activity"/>
    <property type="evidence" value="ECO:0007669"/>
    <property type="project" value="TreeGrafter"/>
</dbReference>
<dbReference type="InterPro" id="IPR017871">
    <property type="entry name" value="ABC_transporter-like_CS"/>
</dbReference>
<dbReference type="RefSeq" id="WP_066085219.1">
    <property type="nucleotide sequence ID" value="NZ_CP017476.1"/>
</dbReference>
<proteinExistence type="inferred from homology"/>
<feature type="domain" description="ABC transporter" evidence="9">
    <location>
        <begin position="15"/>
        <end position="254"/>
    </location>
</feature>
<dbReference type="GO" id="GO:0046677">
    <property type="term" value="P:response to antibiotic"/>
    <property type="evidence" value="ECO:0007669"/>
    <property type="project" value="UniProtKB-KW"/>
</dbReference>
<keyword evidence="5" id="KW-0472">Membrane</keyword>
<evidence type="ECO:0000313" key="13">
    <source>
        <dbReference type="Proteomes" id="UP000185680"/>
    </source>
</evidence>
<keyword evidence="1" id="KW-0813">Transport</keyword>
<keyword evidence="4 10" id="KW-0067">ATP-binding</keyword>
<dbReference type="PANTHER" id="PTHR24220:SF86">
    <property type="entry name" value="ABC TRANSPORTER ABCH.1"/>
    <property type="match status" value="1"/>
</dbReference>
<dbReference type="Gene3D" id="3.40.50.300">
    <property type="entry name" value="P-loop containing nucleotide triphosphate hydrolases"/>
    <property type="match status" value="1"/>
</dbReference>
<evidence type="ECO:0000313" key="11">
    <source>
        <dbReference type="EMBL" id="OAD43901.1"/>
    </source>
</evidence>
<accession>A0A162Z617</accession>
<sequence>MSPAVDTGTGAAPLIRLRHITKTYGEGNTAFQALKGVDLDIQRGDFVAIMGPSGSGKSTAMNTLGCLDIPTGGTYEFQGVQVQSLSRDQRARLRRRYLGFVFQGFNLLARTSAQENVELPLIYRGEPTAKRHAMAARALDAVGLKGWEHHTPGELSGGQQQRVAIARAIVTEPAVLLADEPTGNLDTHRSQEIMELLWRLNADQGITVLMVTHEPDMAAYAKRMVRFVDGVVASDERNPHPQALQPHASAPLIEGVA</sequence>
<keyword evidence="3" id="KW-0547">Nucleotide-binding</keyword>
<evidence type="ECO:0000256" key="8">
    <source>
        <dbReference type="SAM" id="MobiDB-lite"/>
    </source>
</evidence>
<dbReference type="SUPFAM" id="SSF52540">
    <property type="entry name" value="P-loop containing nucleoside triphosphate hydrolases"/>
    <property type="match status" value="1"/>
</dbReference>
<reference evidence="11 12" key="1">
    <citation type="submission" date="2016-02" db="EMBL/GenBank/DDBJ databases">
        <title>Draft genome sequence of Hydrogenophaga sp. LPB0072.</title>
        <authorList>
            <person name="Shin S.-K."/>
            <person name="Yi H."/>
        </authorList>
    </citation>
    <scope>NUCLEOTIDE SEQUENCE [LARGE SCALE GENOMIC DNA]</scope>
    <source>
        <strain evidence="11 12">LPB0072</strain>
    </source>
</reference>
<dbReference type="PROSITE" id="PS50893">
    <property type="entry name" value="ABC_TRANSPORTER_2"/>
    <property type="match status" value="1"/>
</dbReference>
<dbReference type="GO" id="GO:0098796">
    <property type="term" value="C:membrane protein complex"/>
    <property type="evidence" value="ECO:0007669"/>
    <property type="project" value="UniProtKB-ARBA"/>
</dbReference>
<keyword evidence="5" id="KW-1133">Transmembrane helix</keyword>
<gene>
    <name evidence="10" type="ORF">LPB072_02840</name>
    <name evidence="11" type="ORF">LPB72_02540</name>
</gene>
<evidence type="ECO:0000256" key="6">
    <source>
        <dbReference type="ARBA" id="ARBA00023251"/>
    </source>
</evidence>
<dbReference type="Proteomes" id="UP000185680">
    <property type="component" value="Chromosome"/>
</dbReference>
<dbReference type="EMBL" id="LVWD01000002">
    <property type="protein sequence ID" value="OAD43901.1"/>
    <property type="molecule type" value="Genomic_DNA"/>
</dbReference>
<keyword evidence="12" id="KW-1185">Reference proteome</keyword>
<evidence type="ECO:0000256" key="3">
    <source>
        <dbReference type="ARBA" id="ARBA00022741"/>
    </source>
</evidence>
<dbReference type="InterPro" id="IPR017911">
    <property type="entry name" value="MacB-like_ATP-bd"/>
</dbReference>
<dbReference type="InterPro" id="IPR027417">
    <property type="entry name" value="P-loop_NTPase"/>
</dbReference>
<dbReference type="InterPro" id="IPR003593">
    <property type="entry name" value="AAA+_ATPase"/>
</dbReference>
<dbReference type="GO" id="GO:0016887">
    <property type="term" value="F:ATP hydrolysis activity"/>
    <property type="evidence" value="ECO:0007669"/>
    <property type="project" value="InterPro"/>
</dbReference>
<evidence type="ECO:0000313" key="12">
    <source>
        <dbReference type="Proteomes" id="UP000185657"/>
    </source>
</evidence>
<dbReference type="FunFam" id="3.40.50.300:FF:000032">
    <property type="entry name" value="Export ABC transporter ATP-binding protein"/>
    <property type="match status" value="1"/>
</dbReference>
<dbReference type="PROSITE" id="PS00211">
    <property type="entry name" value="ABC_TRANSPORTER_1"/>
    <property type="match status" value="1"/>
</dbReference>
<comment type="similarity">
    <text evidence="7">Belongs to the ABC transporter superfamily. Macrolide exporter (TC 3.A.1.122) family.</text>
</comment>
<dbReference type="AlphaFoldDB" id="A0A162Z617"/>
<dbReference type="EMBL" id="CP017476">
    <property type="protein sequence ID" value="AOW11955.1"/>
    <property type="molecule type" value="Genomic_DNA"/>
</dbReference>
<evidence type="ECO:0000256" key="7">
    <source>
        <dbReference type="ARBA" id="ARBA00038388"/>
    </source>
</evidence>
<dbReference type="InterPro" id="IPR015854">
    <property type="entry name" value="ABC_transpr_LolD-like"/>
</dbReference>
<dbReference type="Pfam" id="PF00005">
    <property type="entry name" value="ABC_tran"/>
    <property type="match status" value="1"/>
</dbReference>
<reference evidence="10 13" key="2">
    <citation type="submission" date="2016-10" db="EMBL/GenBank/DDBJ databases">
        <title>Hydorgenophaga sp. LPB0072 isolated from gastropod.</title>
        <authorList>
            <person name="Kim E."/>
            <person name="Yi H."/>
        </authorList>
    </citation>
    <scope>NUCLEOTIDE SEQUENCE [LARGE SCALE GENOMIC DNA]</scope>
    <source>
        <strain evidence="10 13">LPB0072</strain>
    </source>
</reference>
<protein>
    <submittedName>
        <fullName evidence="10">Macrolide ABC transporter ATP-binding protein</fullName>
    </submittedName>
</protein>
<evidence type="ECO:0000256" key="2">
    <source>
        <dbReference type="ARBA" id="ARBA00022475"/>
    </source>
</evidence>
<dbReference type="CDD" id="cd03255">
    <property type="entry name" value="ABC_MJ0796_LolCDE_FtsE"/>
    <property type="match status" value="1"/>
</dbReference>
<dbReference type="KEGG" id="hyl:LPB072_02840"/>
<dbReference type="GO" id="GO:0005524">
    <property type="term" value="F:ATP binding"/>
    <property type="evidence" value="ECO:0007669"/>
    <property type="project" value="UniProtKB-KW"/>
</dbReference>
<dbReference type="Proteomes" id="UP000185657">
    <property type="component" value="Unassembled WGS sequence"/>
</dbReference>
<evidence type="ECO:0000256" key="4">
    <source>
        <dbReference type="ARBA" id="ARBA00022840"/>
    </source>
</evidence>
<evidence type="ECO:0000313" key="10">
    <source>
        <dbReference type="EMBL" id="AOW11955.1"/>
    </source>
</evidence>
<dbReference type="STRING" id="1763535.LPB072_02840"/>
<keyword evidence="5" id="KW-0812">Transmembrane</keyword>